<dbReference type="InterPro" id="IPR023866">
    <property type="entry name" value="SbnB"/>
</dbReference>
<name>A0ABV9EQH8_9ACTN</name>
<reference evidence="2" key="1">
    <citation type="journal article" date="2019" name="Int. J. Syst. Evol. Microbiol.">
        <title>The Global Catalogue of Microorganisms (GCM) 10K type strain sequencing project: providing services to taxonomists for standard genome sequencing and annotation.</title>
        <authorList>
            <consortium name="The Broad Institute Genomics Platform"/>
            <consortium name="The Broad Institute Genome Sequencing Center for Infectious Disease"/>
            <person name="Wu L."/>
            <person name="Ma J."/>
        </authorList>
    </citation>
    <scope>NUCLEOTIDE SEQUENCE [LARGE SCALE GENOMIC DNA]</scope>
    <source>
        <strain evidence="2">CCUG 49560</strain>
    </source>
</reference>
<protein>
    <submittedName>
        <fullName evidence="1">2,3-diaminopropionate biosynthesis protein SbnB</fullName>
    </submittedName>
</protein>
<dbReference type="RefSeq" id="WP_262844268.1">
    <property type="nucleotide sequence ID" value="NZ_JANZYP010000027.1"/>
</dbReference>
<organism evidence="1 2">
    <name type="scientific">Sphaerisporangium corydalis</name>
    <dbReference type="NCBI Taxonomy" id="1441875"/>
    <lineage>
        <taxon>Bacteria</taxon>
        <taxon>Bacillati</taxon>
        <taxon>Actinomycetota</taxon>
        <taxon>Actinomycetes</taxon>
        <taxon>Streptosporangiales</taxon>
        <taxon>Streptosporangiaceae</taxon>
        <taxon>Sphaerisporangium</taxon>
    </lineage>
</organism>
<proteinExistence type="predicted"/>
<evidence type="ECO:0000313" key="2">
    <source>
        <dbReference type="Proteomes" id="UP001595891"/>
    </source>
</evidence>
<sequence>MLILGNADVRHVLDGKDFEVLNAVRHAYLEHARGETAVPESVFLRFPHSARDRIIALPAYLGGGEPVAGVKWIASFPGNLAAGMDRASAAIILNSTDTGHPLCVMEGSVISARRTAASAALASATLQGAEPADGVSLIGCGVINAEILRFLTVVHPELRQVTVFDLDPGRAEAFARRCSAELGVTASVAGHPDDALAAHPLVSLATTATVPHADLRACRPGTLVLHVSLRDVTIGGVLDAVNIVDDRDHVLRAATSAHLAEQHVGHRGFIQATIGELLLDGGDHGRDPRRVTLFSPFGLGVLDLAVADMVLRAARRDGLGVDLPDFLPVRAPAGHTG</sequence>
<dbReference type="Gene3D" id="3.40.50.720">
    <property type="entry name" value="NAD(P)-binding Rossmann-like Domain"/>
    <property type="match status" value="1"/>
</dbReference>
<dbReference type="PANTHER" id="PTHR13812">
    <property type="entry name" value="KETIMINE REDUCTASE MU-CRYSTALLIN"/>
    <property type="match status" value="1"/>
</dbReference>
<dbReference type="Proteomes" id="UP001595891">
    <property type="component" value="Unassembled WGS sequence"/>
</dbReference>
<keyword evidence="2" id="KW-1185">Reference proteome</keyword>
<dbReference type="PIRSF" id="PIRSF001439">
    <property type="entry name" value="CryM"/>
    <property type="match status" value="1"/>
</dbReference>
<accession>A0ABV9EQH8</accession>
<dbReference type="PANTHER" id="PTHR13812:SF19">
    <property type="entry name" value="KETIMINE REDUCTASE MU-CRYSTALLIN"/>
    <property type="match status" value="1"/>
</dbReference>
<dbReference type="Gene3D" id="3.30.1780.10">
    <property type="entry name" value="ornithine cyclodeaminase, domain 1"/>
    <property type="match status" value="1"/>
</dbReference>
<dbReference type="Pfam" id="PF02423">
    <property type="entry name" value="OCD_Mu_crystall"/>
    <property type="match status" value="1"/>
</dbReference>
<dbReference type="NCBIfam" id="TIGR03944">
    <property type="entry name" value="dehyd_SbnB_fam"/>
    <property type="match status" value="1"/>
</dbReference>
<gene>
    <name evidence="1" type="primary">sbnB</name>
    <name evidence="1" type="ORF">ACFO8L_32500</name>
</gene>
<dbReference type="InterPro" id="IPR003462">
    <property type="entry name" value="ODC_Mu_crystall"/>
</dbReference>
<dbReference type="EMBL" id="JBHSFN010000026">
    <property type="protein sequence ID" value="MFC4590857.1"/>
    <property type="molecule type" value="Genomic_DNA"/>
</dbReference>
<dbReference type="InterPro" id="IPR023401">
    <property type="entry name" value="ODC_N"/>
</dbReference>
<dbReference type="InterPro" id="IPR036291">
    <property type="entry name" value="NAD(P)-bd_dom_sf"/>
</dbReference>
<dbReference type="SUPFAM" id="SSF51735">
    <property type="entry name" value="NAD(P)-binding Rossmann-fold domains"/>
    <property type="match status" value="1"/>
</dbReference>
<comment type="caution">
    <text evidence="1">The sequence shown here is derived from an EMBL/GenBank/DDBJ whole genome shotgun (WGS) entry which is preliminary data.</text>
</comment>
<evidence type="ECO:0000313" key="1">
    <source>
        <dbReference type="EMBL" id="MFC4590857.1"/>
    </source>
</evidence>